<organism evidence="4 5">
    <name type="scientific">Luedemannella flava</name>
    <dbReference type="NCBI Taxonomy" id="349316"/>
    <lineage>
        <taxon>Bacteria</taxon>
        <taxon>Bacillati</taxon>
        <taxon>Actinomycetota</taxon>
        <taxon>Actinomycetes</taxon>
        <taxon>Micromonosporales</taxon>
        <taxon>Micromonosporaceae</taxon>
        <taxon>Luedemannella</taxon>
    </lineage>
</organism>
<dbReference type="EMBL" id="BAAALT010000368">
    <property type="protein sequence ID" value="GAA1838995.1"/>
    <property type="molecule type" value="Genomic_DNA"/>
</dbReference>
<dbReference type="InterPro" id="IPR009057">
    <property type="entry name" value="Homeodomain-like_sf"/>
</dbReference>
<dbReference type="Gene3D" id="3.40.50.880">
    <property type="match status" value="1"/>
</dbReference>
<feature type="domain" description="HTH araC/xylS-type" evidence="3">
    <location>
        <begin position="216"/>
        <end position="314"/>
    </location>
</feature>
<evidence type="ECO:0000256" key="2">
    <source>
        <dbReference type="ARBA" id="ARBA00023163"/>
    </source>
</evidence>
<dbReference type="InterPro" id="IPR002818">
    <property type="entry name" value="DJ-1/PfpI"/>
</dbReference>
<dbReference type="Pfam" id="PF12833">
    <property type="entry name" value="HTH_18"/>
    <property type="match status" value="1"/>
</dbReference>
<dbReference type="InterPro" id="IPR018060">
    <property type="entry name" value="HTH_AraC"/>
</dbReference>
<evidence type="ECO:0000313" key="4">
    <source>
        <dbReference type="EMBL" id="GAA1838995.1"/>
    </source>
</evidence>
<dbReference type="Proteomes" id="UP001500218">
    <property type="component" value="Unassembled WGS sequence"/>
</dbReference>
<keyword evidence="5" id="KW-1185">Reference proteome</keyword>
<reference evidence="4 5" key="1">
    <citation type="journal article" date="2019" name="Int. J. Syst. Evol. Microbiol.">
        <title>The Global Catalogue of Microorganisms (GCM) 10K type strain sequencing project: providing services to taxonomists for standard genome sequencing and annotation.</title>
        <authorList>
            <consortium name="The Broad Institute Genomics Platform"/>
            <consortium name="The Broad Institute Genome Sequencing Center for Infectious Disease"/>
            <person name="Wu L."/>
            <person name="Ma J."/>
        </authorList>
    </citation>
    <scope>NUCLEOTIDE SEQUENCE [LARGE SCALE GENOMIC DNA]</scope>
    <source>
        <strain evidence="4 5">JCM 13250</strain>
    </source>
</reference>
<dbReference type="CDD" id="cd03137">
    <property type="entry name" value="GATase1_AraC_1"/>
    <property type="match status" value="1"/>
</dbReference>
<dbReference type="Pfam" id="PF01965">
    <property type="entry name" value="DJ-1_PfpI"/>
    <property type="match status" value="1"/>
</dbReference>
<evidence type="ECO:0000256" key="1">
    <source>
        <dbReference type="ARBA" id="ARBA00023015"/>
    </source>
</evidence>
<keyword evidence="1" id="KW-0805">Transcription regulation</keyword>
<protein>
    <submittedName>
        <fullName evidence="4">Helix-turn-helix domain-containing protein</fullName>
    </submittedName>
</protein>
<keyword evidence="2" id="KW-0804">Transcription</keyword>
<dbReference type="SMART" id="SM00342">
    <property type="entry name" value="HTH_ARAC"/>
    <property type="match status" value="1"/>
</dbReference>
<dbReference type="PANTHER" id="PTHR43130:SF3">
    <property type="entry name" value="HTH-TYPE TRANSCRIPTIONAL REGULATOR RV1931C"/>
    <property type="match status" value="1"/>
</dbReference>
<dbReference type="InterPro" id="IPR029062">
    <property type="entry name" value="Class_I_gatase-like"/>
</dbReference>
<evidence type="ECO:0000313" key="5">
    <source>
        <dbReference type="Proteomes" id="UP001500218"/>
    </source>
</evidence>
<dbReference type="PROSITE" id="PS01124">
    <property type="entry name" value="HTH_ARAC_FAMILY_2"/>
    <property type="match status" value="1"/>
</dbReference>
<dbReference type="RefSeq" id="WP_344140675.1">
    <property type="nucleotide sequence ID" value="NZ_BAAALT010000368.1"/>
</dbReference>
<dbReference type="SUPFAM" id="SSF52317">
    <property type="entry name" value="Class I glutamine amidotransferase-like"/>
    <property type="match status" value="1"/>
</dbReference>
<dbReference type="SUPFAM" id="SSF46689">
    <property type="entry name" value="Homeodomain-like"/>
    <property type="match status" value="2"/>
</dbReference>
<sequence length="323" mass="34899">MHRVVVLALHGVYPFELSIPVRIFGTATGPDGEPLYEVLTCSVDGRPVATSADFAVAVQHGAEVVDTAQTLVLPPFVCEPTGAEDWLPAPVAAALRRLPPGARIVSICTASYVLAAAGLLDGRPATTHWNNAEHFQRTFPNVNVDADVLFTDDGEVLTAAGVASGVDLCLHLVRRDHGSAVANRVARLCVVPPWREGGQAQFIDRPVPEPTTATTSDTRQWALAQLSRPITLGELARHARMSVRTFSRRFRAEVGLTPGRWLSRQRVELARRLLETTDLAVDRVATEAGFGTAASLRHHLTSAIGLSPTEYRQTFRARNATPA</sequence>
<gene>
    <name evidence="4" type="ORF">GCM10009682_64040</name>
</gene>
<evidence type="ECO:0000259" key="3">
    <source>
        <dbReference type="PROSITE" id="PS01124"/>
    </source>
</evidence>
<dbReference type="Gene3D" id="1.10.10.60">
    <property type="entry name" value="Homeodomain-like"/>
    <property type="match status" value="1"/>
</dbReference>
<comment type="caution">
    <text evidence="4">The sequence shown here is derived from an EMBL/GenBank/DDBJ whole genome shotgun (WGS) entry which is preliminary data.</text>
</comment>
<dbReference type="PANTHER" id="PTHR43130">
    <property type="entry name" value="ARAC-FAMILY TRANSCRIPTIONAL REGULATOR"/>
    <property type="match status" value="1"/>
</dbReference>
<name>A0ABN2MUC5_9ACTN</name>
<dbReference type="InterPro" id="IPR052158">
    <property type="entry name" value="INH-QAR"/>
</dbReference>
<proteinExistence type="predicted"/>
<accession>A0ABN2MUC5</accession>